<dbReference type="OrthoDB" id="10033658at2759"/>
<feature type="region of interest" description="Disordered" evidence="1">
    <location>
        <begin position="1"/>
        <end position="294"/>
    </location>
</feature>
<protein>
    <submittedName>
        <fullName evidence="3">Mucin-1-like</fullName>
    </submittedName>
</protein>
<sequence length="294" mass="31682">MPISMSDLNNYDRQQTPVPTPPTSYRTEDTSGSDHGTTVHVNIPSAGSVRDGIPQTAAEQAELASSKSERSASRTPLHAVSPAQSTRVPQAPATTPATHGQMSPMKLYRDQSGLSTGSHKKPTPTPSHQMGSRENTRSPNAEIRAPTNSPRALTPEQTGLGTIQETGHEEGEGPHPMSRGGRSVRFAEEVPEIPPPPSSPQNPEDTEDTTPVVEPQGENPSMPASRQTGFTNQPTFNTTEKELSQEDIQIKSAKKRDSLISTPEPWPQVNEADYDVTPAHTKLTLNDRTPHGVT</sequence>
<organism evidence="2 3">
    <name type="scientific">Crassostrea virginica</name>
    <name type="common">Eastern oyster</name>
    <dbReference type="NCBI Taxonomy" id="6565"/>
    <lineage>
        <taxon>Eukaryota</taxon>
        <taxon>Metazoa</taxon>
        <taxon>Spiralia</taxon>
        <taxon>Lophotrochozoa</taxon>
        <taxon>Mollusca</taxon>
        <taxon>Bivalvia</taxon>
        <taxon>Autobranchia</taxon>
        <taxon>Pteriomorphia</taxon>
        <taxon>Ostreida</taxon>
        <taxon>Ostreoidea</taxon>
        <taxon>Ostreidae</taxon>
        <taxon>Crassostrea</taxon>
    </lineage>
</organism>
<proteinExistence type="predicted"/>
<keyword evidence="2" id="KW-1185">Reference proteome</keyword>
<gene>
    <name evidence="3" type="primary">LOC111122872</name>
</gene>
<name>A0A8B8CXQ5_CRAVI</name>
<feature type="compositionally biased region" description="Polar residues" evidence="1">
    <location>
        <begin position="126"/>
        <end position="139"/>
    </location>
</feature>
<accession>A0A8B8CXQ5</accession>
<dbReference type="RefSeq" id="XP_022320593.1">
    <property type="nucleotide sequence ID" value="XM_022464885.1"/>
</dbReference>
<feature type="compositionally biased region" description="Polar residues" evidence="1">
    <location>
        <begin position="218"/>
        <end position="238"/>
    </location>
</feature>
<evidence type="ECO:0000313" key="2">
    <source>
        <dbReference type="Proteomes" id="UP000694844"/>
    </source>
</evidence>
<reference evidence="3" key="1">
    <citation type="submission" date="2025-08" db="UniProtKB">
        <authorList>
            <consortium name="RefSeq"/>
        </authorList>
    </citation>
    <scope>IDENTIFICATION</scope>
    <source>
        <tissue evidence="3">Whole sample</tissue>
    </source>
</reference>
<dbReference type="Proteomes" id="UP000694844">
    <property type="component" value="Chromosome 3"/>
</dbReference>
<evidence type="ECO:0000256" key="1">
    <source>
        <dbReference type="SAM" id="MobiDB-lite"/>
    </source>
</evidence>
<dbReference type="KEGG" id="cvn:111122872"/>
<dbReference type="GeneID" id="111122872"/>
<feature type="compositionally biased region" description="Polar residues" evidence="1">
    <location>
        <begin position="146"/>
        <end position="165"/>
    </location>
</feature>
<feature type="compositionally biased region" description="Polar residues" evidence="1">
    <location>
        <begin position="1"/>
        <end position="17"/>
    </location>
</feature>
<evidence type="ECO:0000313" key="3">
    <source>
        <dbReference type="RefSeq" id="XP_022320593.1"/>
    </source>
</evidence>
<feature type="compositionally biased region" description="Polar residues" evidence="1">
    <location>
        <begin position="82"/>
        <end position="101"/>
    </location>
</feature>
<dbReference type="AlphaFoldDB" id="A0A8B8CXQ5"/>